<evidence type="ECO:0000313" key="2">
    <source>
        <dbReference type="EMBL" id="KIM19843.1"/>
    </source>
</evidence>
<keyword evidence="3" id="KW-1185">Reference proteome</keyword>
<reference evidence="3" key="2">
    <citation type="submission" date="2015-01" db="EMBL/GenBank/DDBJ databases">
        <title>Evolutionary Origins and Diversification of the Mycorrhizal Mutualists.</title>
        <authorList>
            <consortium name="DOE Joint Genome Institute"/>
            <consortium name="Mycorrhizal Genomics Consortium"/>
            <person name="Kohler A."/>
            <person name="Kuo A."/>
            <person name="Nagy L.G."/>
            <person name="Floudas D."/>
            <person name="Copeland A."/>
            <person name="Barry K.W."/>
            <person name="Cichocki N."/>
            <person name="Veneault-Fourrey C."/>
            <person name="LaButti K."/>
            <person name="Lindquist E.A."/>
            <person name="Lipzen A."/>
            <person name="Lundell T."/>
            <person name="Morin E."/>
            <person name="Murat C."/>
            <person name="Riley R."/>
            <person name="Ohm R."/>
            <person name="Sun H."/>
            <person name="Tunlid A."/>
            <person name="Henrissat B."/>
            <person name="Grigoriev I.V."/>
            <person name="Hibbett D.S."/>
            <person name="Martin F."/>
        </authorList>
    </citation>
    <scope>NUCLEOTIDE SEQUENCE [LARGE SCALE GENOMIC DNA]</scope>
    <source>
        <strain evidence="3">MAFF 305830</strain>
    </source>
</reference>
<name>A0A0C2VZX7_SERVB</name>
<dbReference type="EMBL" id="KN824528">
    <property type="protein sequence ID" value="KIM19843.1"/>
    <property type="molecule type" value="Genomic_DNA"/>
</dbReference>
<dbReference type="InterPro" id="IPR053056">
    <property type="entry name" value="Lipid_Metab_Assoc_Protein"/>
</dbReference>
<organism evidence="2 3">
    <name type="scientific">Serendipita vermifera MAFF 305830</name>
    <dbReference type="NCBI Taxonomy" id="933852"/>
    <lineage>
        <taxon>Eukaryota</taxon>
        <taxon>Fungi</taxon>
        <taxon>Dikarya</taxon>
        <taxon>Basidiomycota</taxon>
        <taxon>Agaricomycotina</taxon>
        <taxon>Agaricomycetes</taxon>
        <taxon>Sebacinales</taxon>
        <taxon>Serendipitaceae</taxon>
        <taxon>Serendipita</taxon>
    </lineage>
</organism>
<dbReference type="AlphaFoldDB" id="A0A0C2VZX7"/>
<sequence length="525" mass="57864">MGSAQDIVAIFIAEFQVTKGNIIEWSLVSDESVNLENVEFNVLPSGVHAIDKDVIYITKDSYQGVAVYRRISTDEVGMRGARMISVGVLLANSTRPRAWNHISALKRFAIQLEDKYEDRTPLEEYFERHKAPLASPSTEEPWNGWEEELSRATMDHPAFHLSHVLHVMGISSLTLFKHALGRRRILIHTHPPVESACLLAQLAAVISTGEEGIAGVHAHRINVLGVVGLTDLGRIEKETSRGNGWIACTTDAIFLEKPNLYDLLIDLTSSSDSRPYRPALSVSRPTQSSNGRKSYKLQTVRFTWSDVRLWTELERILEADSDHGSHSHPAPVKSSWTDPWRIYEDVCVVCAGIWVGWKPSSSVKLIGQDDGLSSAPVSPSDQEATLNGSTTEMSSNSHARPSTDTKKPRRSSVDPRLGKLSVLPTTRARVTTLSLLSTFHNHTDFLLSKLAEVLLTSSSATVASGSSPSADSGALVLTPKDVMAFDLGPGSDLDARFIEWLGETRGRKLKVKRGWKDLVGFMFGF</sequence>
<protein>
    <recommendedName>
        <fullName evidence="4">UDENN domain-containing protein</fullName>
    </recommendedName>
</protein>
<dbReference type="HOGENOM" id="CLU_442816_0_0_1"/>
<feature type="compositionally biased region" description="Polar residues" evidence="1">
    <location>
        <begin position="375"/>
        <end position="400"/>
    </location>
</feature>
<proteinExistence type="predicted"/>
<dbReference type="Pfam" id="PF09804">
    <property type="entry name" value="DENND11"/>
    <property type="match status" value="1"/>
</dbReference>
<dbReference type="PANTHER" id="PTHR28153:SF1">
    <property type="entry name" value="DUF4484 DOMAIN-CONTAINING PROTEIN"/>
    <property type="match status" value="1"/>
</dbReference>
<dbReference type="OrthoDB" id="2152680at2759"/>
<feature type="compositionally biased region" description="Basic and acidic residues" evidence="1">
    <location>
        <begin position="401"/>
        <end position="417"/>
    </location>
</feature>
<evidence type="ECO:0008006" key="4">
    <source>
        <dbReference type="Google" id="ProtNLM"/>
    </source>
</evidence>
<dbReference type="InterPro" id="IPR018626">
    <property type="entry name" value="LCHN/Anr2"/>
</dbReference>
<dbReference type="STRING" id="933852.A0A0C2VZX7"/>
<evidence type="ECO:0000313" key="3">
    <source>
        <dbReference type="Proteomes" id="UP000054097"/>
    </source>
</evidence>
<dbReference type="PANTHER" id="PTHR28153">
    <property type="entry name" value="PROTEIN, PUTATIVE-RELATED"/>
    <property type="match status" value="1"/>
</dbReference>
<accession>A0A0C2VZX7</accession>
<dbReference type="Proteomes" id="UP000054097">
    <property type="component" value="Unassembled WGS sequence"/>
</dbReference>
<dbReference type="GO" id="GO:0005811">
    <property type="term" value="C:lipid droplet"/>
    <property type="evidence" value="ECO:0007669"/>
    <property type="project" value="TreeGrafter"/>
</dbReference>
<gene>
    <name evidence="2" type="ORF">M408DRAFT_334241</name>
</gene>
<evidence type="ECO:0000256" key="1">
    <source>
        <dbReference type="SAM" id="MobiDB-lite"/>
    </source>
</evidence>
<reference evidence="2 3" key="1">
    <citation type="submission" date="2014-04" db="EMBL/GenBank/DDBJ databases">
        <authorList>
            <consortium name="DOE Joint Genome Institute"/>
            <person name="Kuo A."/>
            <person name="Zuccaro A."/>
            <person name="Kohler A."/>
            <person name="Nagy L.G."/>
            <person name="Floudas D."/>
            <person name="Copeland A."/>
            <person name="Barry K.W."/>
            <person name="Cichocki N."/>
            <person name="Veneault-Fourrey C."/>
            <person name="LaButti K."/>
            <person name="Lindquist E.A."/>
            <person name="Lipzen A."/>
            <person name="Lundell T."/>
            <person name="Morin E."/>
            <person name="Murat C."/>
            <person name="Sun H."/>
            <person name="Tunlid A."/>
            <person name="Henrissat B."/>
            <person name="Grigoriev I.V."/>
            <person name="Hibbett D.S."/>
            <person name="Martin F."/>
            <person name="Nordberg H.P."/>
            <person name="Cantor M.N."/>
            <person name="Hua S.X."/>
        </authorList>
    </citation>
    <scope>NUCLEOTIDE SEQUENCE [LARGE SCALE GENOMIC DNA]</scope>
    <source>
        <strain evidence="2 3">MAFF 305830</strain>
    </source>
</reference>
<feature type="region of interest" description="Disordered" evidence="1">
    <location>
        <begin position="369"/>
        <end position="418"/>
    </location>
</feature>